<dbReference type="Pfam" id="PF10432">
    <property type="entry name" value="bact-PGI_C"/>
    <property type="match status" value="1"/>
</dbReference>
<gene>
    <name evidence="4" type="ORF">S01H4_42874</name>
</gene>
<dbReference type="GO" id="GO:0097367">
    <property type="term" value="F:carbohydrate derivative binding"/>
    <property type="evidence" value="ECO:0007669"/>
    <property type="project" value="InterPro"/>
</dbReference>
<dbReference type="InterPro" id="IPR001347">
    <property type="entry name" value="SIS_dom"/>
</dbReference>
<accession>X1BH82</accession>
<feature type="non-terminal residue" evidence="4">
    <location>
        <position position="264"/>
    </location>
</feature>
<dbReference type="PROSITE" id="PS51464">
    <property type="entry name" value="SIS"/>
    <property type="match status" value="1"/>
</dbReference>
<dbReference type="AlphaFoldDB" id="X1BH82"/>
<dbReference type="EMBL" id="BART01023592">
    <property type="protein sequence ID" value="GAG94380.1"/>
    <property type="molecule type" value="Genomic_DNA"/>
</dbReference>
<dbReference type="GO" id="GO:0004347">
    <property type="term" value="F:glucose-6-phosphate isomerase activity"/>
    <property type="evidence" value="ECO:0007669"/>
    <property type="project" value="InterPro"/>
</dbReference>
<dbReference type="GO" id="GO:1901135">
    <property type="term" value="P:carbohydrate derivative metabolic process"/>
    <property type="evidence" value="ECO:0007669"/>
    <property type="project" value="InterPro"/>
</dbReference>
<dbReference type="InterPro" id="IPR046348">
    <property type="entry name" value="SIS_dom_sf"/>
</dbReference>
<name>X1BH82_9ZZZZ</name>
<dbReference type="InterPro" id="IPR019490">
    <property type="entry name" value="Glu6P/Mann6P_isomerase_C"/>
</dbReference>
<organism evidence="4">
    <name type="scientific">marine sediment metagenome</name>
    <dbReference type="NCBI Taxonomy" id="412755"/>
    <lineage>
        <taxon>unclassified sequences</taxon>
        <taxon>metagenomes</taxon>
        <taxon>ecological metagenomes</taxon>
    </lineage>
</organism>
<keyword evidence="2" id="KW-0413">Isomerase</keyword>
<dbReference type="CDD" id="cd05017">
    <property type="entry name" value="SIS_PGI_PMI_1"/>
    <property type="match status" value="1"/>
</dbReference>
<dbReference type="InterPro" id="IPR035484">
    <property type="entry name" value="SIS_PGI/PMI_1"/>
</dbReference>
<protein>
    <recommendedName>
        <fullName evidence="3">SIS domain-containing protein</fullName>
    </recommendedName>
</protein>
<evidence type="ECO:0000313" key="4">
    <source>
        <dbReference type="EMBL" id="GAG94380.1"/>
    </source>
</evidence>
<comment type="similarity">
    <text evidence="1">Belongs to the PGI/PMI family.</text>
</comment>
<evidence type="ECO:0000256" key="1">
    <source>
        <dbReference type="ARBA" id="ARBA00010523"/>
    </source>
</evidence>
<dbReference type="GO" id="GO:0005975">
    <property type="term" value="P:carbohydrate metabolic process"/>
    <property type="evidence" value="ECO:0007669"/>
    <property type="project" value="InterPro"/>
</dbReference>
<reference evidence="4" key="1">
    <citation type="journal article" date="2014" name="Front. Microbiol.">
        <title>High frequency of phylogenetically diverse reductive dehalogenase-homologous genes in deep subseafloor sedimentary metagenomes.</title>
        <authorList>
            <person name="Kawai M."/>
            <person name="Futagami T."/>
            <person name="Toyoda A."/>
            <person name="Takaki Y."/>
            <person name="Nishi S."/>
            <person name="Hori S."/>
            <person name="Arai W."/>
            <person name="Tsubouchi T."/>
            <person name="Morono Y."/>
            <person name="Uchiyama I."/>
            <person name="Ito T."/>
            <person name="Fujiyama A."/>
            <person name="Inagaki F."/>
            <person name="Takami H."/>
        </authorList>
    </citation>
    <scope>NUCLEOTIDE SEQUENCE</scope>
    <source>
        <strain evidence="4">Expedition CK06-06</strain>
    </source>
</reference>
<evidence type="ECO:0000256" key="2">
    <source>
        <dbReference type="ARBA" id="ARBA00023235"/>
    </source>
</evidence>
<evidence type="ECO:0000259" key="3">
    <source>
        <dbReference type="PROSITE" id="PS51464"/>
    </source>
</evidence>
<comment type="caution">
    <text evidence="4">The sequence shown here is derived from an EMBL/GenBank/DDBJ whole genome shotgun (WGS) entry which is preliminary data.</text>
</comment>
<sequence length="264" mass="28900">MSEEKILNSREAVAKVDKSNVLGSIEQLGDQVQHVWEIAEKIEIDSSYQDVNNIVVAGMGGSALGTDVIQSVFSDEIKLPITIVPHYEMPNFVNEKTLVIASSYSGNTEEAIAAAKDAIQKGAKVTGITSGGKLAELLKKHHLPALIFEPTYNPSNQPRMGLGYAIFGQIALFSKIGLLKISNKEYKAVLQTIANVHQSCGIDIPEESNSAKVLSYEFSQRIPIITVAEHLEGVAHVFANQLNENAKTYSEYRVVPEINHHLME</sequence>
<feature type="domain" description="SIS" evidence="3">
    <location>
        <begin position="44"/>
        <end position="182"/>
    </location>
</feature>
<dbReference type="SUPFAM" id="SSF53697">
    <property type="entry name" value="SIS domain"/>
    <property type="match status" value="1"/>
</dbReference>
<dbReference type="Gene3D" id="3.40.50.10490">
    <property type="entry name" value="Glucose-6-phosphate isomerase like protein, domain 1"/>
    <property type="match status" value="2"/>
</dbReference>
<dbReference type="GO" id="GO:0004476">
    <property type="term" value="F:mannose-6-phosphate isomerase activity"/>
    <property type="evidence" value="ECO:0007669"/>
    <property type="project" value="InterPro"/>
</dbReference>
<dbReference type="Pfam" id="PF01380">
    <property type="entry name" value="SIS"/>
    <property type="match status" value="1"/>
</dbReference>
<proteinExistence type="inferred from homology"/>